<proteinExistence type="predicted"/>
<keyword evidence="1" id="KW-0812">Transmembrane</keyword>
<accession>A0A0R5NCR3</accession>
<organism evidence="2">
    <name type="scientific">Tenuivirus oryzabrevis</name>
    <dbReference type="NCBI Taxonomy" id="3052762"/>
    <lineage>
        <taxon>Viruses</taxon>
        <taxon>Riboviria</taxon>
        <taxon>Orthornavirae</taxon>
        <taxon>Negarnaviricota</taxon>
        <taxon>Polyploviricotina</taxon>
        <taxon>Bunyaviricetes</taxon>
        <taxon>Hareavirales</taxon>
        <taxon>Phenuiviridae</taxon>
        <taxon>Tenuivirus</taxon>
    </lineage>
</organism>
<dbReference type="InterPro" id="IPR009547">
    <property type="entry name" value="Tenui_PVC2"/>
</dbReference>
<evidence type="ECO:0000313" key="2">
    <source>
        <dbReference type="EMBL" id="AIK24607.1"/>
    </source>
</evidence>
<evidence type="ECO:0000256" key="1">
    <source>
        <dbReference type="SAM" id="Phobius"/>
    </source>
</evidence>
<feature type="transmembrane region" description="Helical" evidence="1">
    <location>
        <begin position="249"/>
        <end position="276"/>
    </location>
</feature>
<keyword evidence="1" id="KW-1133">Transmembrane helix</keyword>
<dbReference type="Pfam" id="PF06656">
    <property type="entry name" value="Tenui_PVC2"/>
    <property type="match status" value="1"/>
</dbReference>
<feature type="transmembrane region" description="Helical" evidence="1">
    <location>
        <begin position="347"/>
        <end position="365"/>
    </location>
</feature>
<dbReference type="EMBL" id="KF438736">
    <property type="protein sequence ID" value="AIK24607.1"/>
    <property type="molecule type" value="Genomic_RNA"/>
</dbReference>
<gene>
    <name evidence="2" type="primary">Pc2</name>
</gene>
<dbReference type="PIRSF" id="PIRSF011360">
    <property type="entry name" value="Tenui_PVC2"/>
    <property type="match status" value="1"/>
</dbReference>
<sequence>MGLLVITFALALLELSETKSLYTQVIYHDEGDRITSSFSCNYYDCNEGISICSRARYTSGYYLEKTGLNTAGLCRTDTTKCCGKMDKFSDNVILRSTSIRRVDDIFINECNRWILRRHVKMTIKTTPIDTKDMDSRSLRKGTYDQFILSAESLEVCVHKNGEYDSKIIVKCIDGILTSSEKNCKLWIDHTEFEFTDCTSRQLPLYTDVVNVAFNDVYRSVKCEATNICSMYDRMDFWLRLKHWDCNKGFVWFLYSGIALIIITIIFTIIGLIKYYLIIVPTNFVFRIMKKLIPNPFKLLKRRRSDYNAHELVRVRQDELSNLADENVKDVDSDKGKTLPTRYRMRDGTYLTVGIILVFLPLVLGSCRDGVDSITSLSTCNSYACRSVTTINLKFRSMGDETCLSFKDANLKIRVLGISMRCNSRVIYYTRKYKYVITRDDYKCFTGPDCSLNPSKSIWDDEEQYLHHDYCKYENVGVFSCGVPFIRSSHWQRMKVESGDKLICSAEECQEFQPYIVLVITMGTNQTIAEISSSVYKGNGYTMTLDSTTPVLLPTKFVRCGSELFKVNFNDLGDLSDDHYGSLQCPDHDSAYELSKKCEIKYQHIYEHTSNIMVDSGDSKLTGTNTTNNDLEHLEPLFGGYQISTDQMWPITIQIKTLKELVQEHESDFVGSISKCSIKGVSRLIGGAIINLYIESERIGWGLLTCEDLSSFRFNVEGLGFQKFSKHISVYTHTSSDVRVNCNMTTGRGVRRVVCETSLREHTIEVSSDKNNIENGMVQFRSDQPLVKFLIEFVEDNPKTSIVSASVVIMYVSRILIGEVNNK</sequence>
<keyword evidence="1" id="KW-0472">Membrane</keyword>
<reference evidence="2" key="1">
    <citation type="submission" date="2013-07" db="EMBL/GenBank/DDBJ databases">
        <title>Molecular analyses of Rice grassy stunt virus populations during pre- and post-2006 epidemics revealed insights of virus reemergence and spread in Southeast Asia.</title>
        <authorList>
            <person name="Jonson G.B."/>
            <person name="Villegas J.M."/>
            <person name="Kim K.-H."/>
            <person name="Choi H.-S."/>
            <person name="Choi I.-R."/>
        </authorList>
    </citation>
    <scope>NUCLEOTIDE SEQUENCE</scope>
    <source>
        <strain evidence="2">KL013</strain>
    </source>
</reference>
<name>A0A0R5NCR3_9VIRU</name>
<protein>
    <submittedName>
        <fullName evidence="2">Membrane protein</fullName>
    </submittedName>
</protein>